<feature type="transmembrane region" description="Helical" evidence="1">
    <location>
        <begin position="39"/>
        <end position="60"/>
    </location>
</feature>
<reference evidence="3" key="1">
    <citation type="submission" date="2016-10" db="EMBL/GenBank/DDBJ databases">
        <authorList>
            <person name="Varghese N."/>
            <person name="Submissions S."/>
        </authorList>
    </citation>
    <scope>NUCLEOTIDE SEQUENCE [LARGE SCALE GENOMIC DNA]</scope>
    <source>
        <strain evidence="3">DC30,IBRC 10041,KCTC 4046</strain>
    </source>
</reference>
<keyword evidence="3" id="KW-1185">Reference proteome</keyword>
<dbReference type="Proteomes" id="UP000199079">
    <property type="component" value="Unassembled WGS sequence"/>
</dbReference>
<organism evidence="2 3">
    <name type="scientific">Halopenitus persicus</name>
    <dbReference type="NCBI Taxonomy" id="1048396"/>
    <lineage>
        <taxon>Archaea</taxon>
        <taxon>Methanobacteriati</taxon>
        <taxon>Methanobacteriota</taxon>
        <taxon>Stenosarchaea group</taxon>
        <taxon>Halobacteria</taxon>
        <taxon>Halobacteriales</taxon>
        <taxon>Haloferacaceae</taxon>
        <taxon>Halopenitus</taxon>
    </lineage>
</organism>
<keyword evidence="1" id="KW-0472">Membrane</keyword>
<gene>
    <name evidence="2" type="ORF">SAMN05216564_10387</name>
</gene>
<keyword evidence="1" id="KW-1133">Transmembrane helix</keyword>
<evidence type="ECO:0000313" key="3">
    <source>
        <dbReference type="Proteomes" id="UP000199079"/>
    </source>
</evidence>
<name>A0A1H3H3N4_9EURY</name>
<evidence type="ECO:0000313" key="2">
    <source>
        <dbReference type="EMBL" id="SDY09518.1"/>
    </source>
</evidence>
<accession>A0A1H3H3N4</accession>
<dbReference type="EMBL" id="FNPC01000003">
    <property type="protein sequence ID" value="SDY09518.1"/>
    <property type="molecule type" value="Genomic_DNA"/>
</dbReference>
<evidence type="ECO:0000256" key="1">
    <source>
        <dbReference type="SAM" id="Phobius"/>
    </source>
</evidence>
<proteinExistence type="predicted"/>
<dbReference type="AlphaFoldDB" id="A0A1H3H3N4"/>
<feature type="transmembrane region" description="Helical" evidence="1">
    <location>
        <begin position="80"/>
        <end position="102"/>
    </location>
</feature>
<keyword evidence="1" id="KW-0812">Transmembrane</keyword>
<protein>
    <submittedName>
        <fullName evidence="2">Uncharacterized protein</fullName>
    </submittedName>
</protein>
<sequence length="118" mass="12293">MRPAAGRSHSDPMTDVEDVLADRGVDFDSAFAYALSPAMIRLIIVFLAGWLLLPVGLLVFFTPELVVGYSGLIRETVGMIIGLVIIVGAGALLVGGLIGALFKTIADGNRYAAESGAS</sequence>